<dbReference type="Pfam" id="PF07872">
    <property type="entry name" value="DUF1659"/>
    <property type="match status" value="1"/>
</dbReference>
<protein>
    <recommendedName>
        <fullName evidence="1">DUF1659 domain-containing protein</fullName>
    </recommendedName>
</protein>
<evidence type="ECO:0000313" key="3">
    <source>
        <dbReference type="Proteomes" id="UP001179600"/>
    </source>
</evidence>
<sequence>MKEWISNQVELHFAVDGEEKMKKQTISNIIQNPAESDVLAYARLIERLVPEKMNLDSTVLVEKTRFTA</sequence>
<dbReference type="InterPro" id="IPR012454">
    <property type="entry name" value="DUF1659"/>
</dbReference>
<name>A0AAF0BI79_9ENTE</name>
<dbReference type="AlphaFoldDB" id="A0AAF0BI79"/>
<evidence type="ECO:0000313" key="2">
    <source>
        <dbReference type="EMBL" id="WCG22701.1"/>
    </source>
</evidence>
<evidence type="ECO:0000259" key="1">
    <source>
        <dbReference type="Pfam" id="PF07872"/>
    </source>
</evidence>
<organism evidence="2 3">
    <name type="scientific">Vagococcus lutrae</name>
    <dbReference type="NCBI Taxonomy" id="81947"/>
    <lineage>
        <taxon>Bacteria</taxon>
        <taxon>Bacillati</taxon>
        <taxon>Bacillota</taxon>
        <taxon>Bacilli</taxon>
        <taxon>Lactobacillales</taxon>
        <taxon>Enterococcaceae</taxon>
        <taxon>Vagococcus</taxon>
    </lineage>
</organism>
<proteinExistence type="predicted"/>
<dbReference type="Proteomes" id="UP001179600">
    <property type="component" value="Chromosome"/>
</dbReference>
<dbReference type="EMBL" id="CP116507">
    <property type="protein sequence ID" value="WCG22701.1"/>
    <property type="molecule type" value="Genomic_DNA"/>
</dbReference>
<gene>
    <name evidence="2" type="ORF">PML95_00080</name>
</gene>
<reference evidence="2" key="1">
    <citation type="submission" date="2023-01" db="EMBL/GenBank/DDBJ databases">
        <title>Oxazolidinone resistance genes in florfenicol resistant enterococci from beef cattle and veal calves at slaughter.</title>
        <authorList>
            <person name="Biggel M."/>
        </authorList>
    </citation>
    <scope>NUCLEOTIDE SEQUENCE</scope>
    <source>
        <strain evidence="2">K204-1</strain>
    </source>
</reference>
<dbReference type="RefSeq" id="WP_023605957.1">
    <property type="nucleotide sequence ID" value="NZ_BKBT01000016.1"/>
</dbReference>
<feature type="domain" description="DUF1659" evidence="1">
    <location>
        <begin position="2"/>
        <end position="49"/>
    </location>
</feature>
<accession>A0AAF0BI79</accession>